<dbReference type="EMBL" id="KZ826379">
    <property type="protein sequence ID" value="PYI03569.1"/>
    <property type="molecule type" value="Genomic_DNA"/>
</dbReference>
<feature type="chain" id="PRO_5016382372" evidence="1">
    <location>
        <begin position="20"/>
        <end position="281"/>
    </location>
</feature>
<dbReference type="VEuPathDB" id="FungiDB:BO78DRAFT_451622"/>
<keyword evidence="1" id="KW-0732">Signal</keyword>
<evidence type="ECO:0000313" key="3">
    <source>
        <dbReference type="Proteomes" id="UP000248423"/>
    </source>
</evidence>
<name>A0A319ERS9_ASPSB</name>
<proteinExistence type="predicted"/>
<feature type="signal peptide" evidence="1">
    <location>
        <begin position="1"/>
        <end position="19"/>
    </location>
</feature>
<sequence length="281" mass="30852">MRLIAICLSLCLLAPSVLGNVLAGPYQSVLYWYAYRIDIMTHDAANREIAVGCVGTGPGKTCLFDEFLRYIQKTGRNTKLWTGSTNVGKDLTPDVISTAEQLATGGEAKTPSRYPNTSDPSKMFKKFKGKVGITYSELMRAVVDTIQKSRASLETLKGVDIETELKSARQALTLTHRARVADNAKYIIQGVNAYLKEQRQTWTVKTKTIPASEETPFEWEEVDTAKTIAAHKGATSDIMKAVQKYIGSWGTGTTKTDATRHMAPVYACQEGESRLNGGPKC</sequence>
<gene>
    <name evidence="2" type="ORF">BO78DRAFT_451622</name>
</gene>
<organism evidence="2 3">
    <name type="scientific">Aspergillus sclerotiicarbonarius (strain CBS 121057 / IBT 28362)</name>
    <dbReference type="NCBI Taxonomy" id="1448318"/>
    <lineage>
        <taxon>Eukaryota</taxon>
        <taxon>Fungi</taxon>
        <taxon>Dikarya</taxon>
        <taxon>Ascomycota</taxon>
        <taxon>Pezizomycotina</taxon>
        <taxon>Eurotiomycetes</taxon>
        <taxon>Eurotiomycetidae</taxon>
        <taxon>Eurotiales</taxon>
        <taxon>Aspergillaceae</taxon>
        <taxon>Aspergillus</taxon>
        <taxon>Aspergillus subgen. Circumdati</taxon>
    </lineage>
</organism>
<dbReference type="Proteomes" id="UP000248423">
    <property type="component" value="Unassembled WGS sequence"/>
</dbReference>
<evidence type="ECO:0000256" key="1">
    <source>
        <dbReference type="SAM" id="SignalP"/>
    </source>
</evidence>
<accession>A0A319ERS9</accession>
<evidence type="ECO:0000313" key="2">
    <source>
        <dbReference type="EMBL" id="PYI03569.1"/>
    </source>
</evidence>
<protein>
    <submittedName>
        <fullName evidence="2">Uncharacterized protein</fullName>
    </submittedName>
</protein>
<reference evidence="2 3" key="1">
    <citation type="submission" date="2018-02" db="EMBL/GenBank/DDBJ databases">
        <title>The genomes of Aspergillus section Nigri reveals drivers in fungal speciation.</title>
        <authorList>
            <consortium name="DOE Joint Genome Institute"/>
            <person name="Vesth T.C."/>
            <person name="Nybo J."/>
            <person name="Theobald S."/>
            <person name="Brandl J."/>
            <person name="Frisvad J.C."/>
            <person name="Nielsen K.F."/>
            <person name="Lyhne E.K."/>
            <person name="Kogle M.E."/>
            <person name="Kuo A."/>
            <person name="Riley R."/>
            <person name="Clum A."/>
            <person name="Nolan M."/>
            <person name="Lipzen A."/>
            <person name="Salamov A."/>
            <person name="Henrissat B."/>
            <person name="Wiebenga A."/>
            <person name="De vries R.P."/>
            <person name="Grigoriev I.V."/>
            <person name="Mortensen U.H."/>
            <person name="Andersen M.R."/>
            <person name="Baker S.E."/>
        </authorList>
    </citation>
    <scope>NUCLEOTIDE SEQUENCE [LARGE SCALE GENOMIC DNA]</scope>
    <source>
        <strain evidence="2 3">CBS 121057</strain>
    </source>
</reference>
<dbReference type="OrthoDB" id="4794019at2759"/>
<keyword evidence="3" id="KW-1185">Reference proteome</keyword>
<dbReference type="AlphaFoldDB" id="A0A319ERS9"/>